<keyword evidence="4" id="KW-1185">Reference proteome</keyword>
<gene>
    <name evidence="3" type="primary">cas5e</name>
    <name evidence="3" type="ORF">CDO52_19450</name>
</gene>
<evidence type="ECO:0000313" key="4">
    <source>
        <dbReference type="Proteomes" id="UP000215005"/>
    </source>
</evidence>
<dbReference type="GO" id="GO:0003723">
    <property type="term" value="F:RNA binding"/>
    <property type="evidence" value="ECO:0007669"/>
    <property type="project" value="InterPro"/>
</dbReference>
<dbReference type="OrthoDB" id="3189549at2"/>
<dbReference type="Proteomes" id="UP000215005">
    <property type="component" value="Chromosome"/>
</dbReference>
<evidence type="ECO:0000256" key="2">
    <source>
        <dbReference type="SAM" id="MobiDB-lite"/>
    </source>
</evidence>
<dbReference type="RefSeq" id="WP_017619216.1">
    <property type="nucleotide sequence ID" value="NZ_ANBG01000230.1"/>
</dbReference>
<dbReference type="Pfam" id="PF09704">
    <property type="entry name" value="Cas_Cas5d"/>
    <property type="match status" value="1"/>
</dbReference>
<name>A0A223S996_9ACTN</name>
<dbReference type="InterPro" id="IPR021124">
    <property type="entry name" value="CRISPR-assoc_prot_Cas5"/>
</dbReference>
<dbReference type="GO" id="GO:0051607">
    <property type="term" value="P:defense response to virus"/>
    <property type="evidence" value="ECO:0007669"/>
    <property type="project" value="UniProtKB-KW"/>
</dbReference>
<reference evidence="3 4" key="1">
    <citation type="submission" date="2017-08" db="EMBL/GenBank/DDBJ databases">
        <title>The complete genome sequence of Nocardiopsis gilva YIM 90087.</title>
        <authorList>
            <person name="Yin M."/>
            <person name="Tang S."/>
        </authorList>
    </citation>
    <scope>NUCLEOTIDE SEQUENCE [LARGE SCALE GENOMIC DNA]</scope>
    <source>
        <strain evidence="3 4">YIM 90087</strain>
    </source>
</reference>
<accession>A0A223S996</accession>
<dbReference type="InterPro" id="IPR013422">
    <property type="entry name" value="CRISPR-assoc_prot_Cas5_N"/>
</dbReference>
<dbReference type="GO" id="GO:0043571">
    <property type="term" value="P:maintenance of CRISPR repeat elements"/>
    <property type="evidence" value="ECO:0007669"/>
    <property type="project" value="InterPro"/>
</dbReference>
<dbReference type="NCBIfam" id="TIGR02593">
    <property type="entry name" value="CRISPR_cas5"/>
    <property type="match status" value="1"/>
</dbReference>
<feature type="region of interest" description="Disordered" evidence="2">
    <location>
        <begin position="214"/>
        <end position="273"/>
    </location>
</feature>
<protein>
    <submittedName>
        <fullName evidence="3">Type I-E CRISPR-associated protein Cas5/CasD</fullName>
    </submittedName>
</protein>
<evidence type="ECO:0000256" key="1">
    <source>
        <dbReference type="ARBA" id="ARBA00023118"/>
    </source>
</evidence>
<organism evidence="3 4">
    <name type="scientific">Nocardiopsis gilva YIM 90087</name>
    <dbReference type="NCBI Taxonomy" id="1235441"/>
    <lineage>
        <taxon>Bacteria</taxon>
        <taxon>Bacillati</taxon>
        <taxon>Actinomycetota</taxon>
        <taxon>Actinomycetes</taxon>
        <taxon>Streptosporangiales</taxon>
        <taxon>Nocardiopsidaceae</taxon>
        <taxon>Nocardiopsis</taxon>
    </lineage>
</organism>
<evidence type="ECO:0000313" key="3">
    <source>
        <dbReference type="EMBL" id="ASU84687.1"/>
    </source>
</evidence>
<feature type="region of interest" description="Disordered" evidence="2">
    <location>
        <begin position="82"/>
        <end position="101"/>
    </location>
</feature>
<dbReference type="InterPro" id="IPR010147">
    <property type="entry name" value="CRISPR-assoc_prot_CasD"/>
</dbReference>
<dbReference type="EMBL" id="CP022753">
    <property type="protein sequence ID" value="ASU84687.1"/>
    <property type="molecule type" value="Genomic_DNA"/>
</dbReference>
<proteinExistence type="predicted"/>
<dbReference type="CDD" id="cd09756">
    <property type="entry name" value="Cas5_I-E"/>
    <property type="match status" value="1"/>
</dbReference>
<dbReference type="NCBIfam" id="TIGR01868">
    <property type="entry name" value="casD_Cas5e"/>
    <property type="match status" value="1"/>
</dbReference>
<dbReference type="AlphaFoldDB" id="A0A223S996"/>
<dbReference type="Gene3D" id="3.30.70.2660">
    <property type="match status" value="1"/>
</dbReference>
<dbReference type="KEGG" id="ngv:CDO52_19450"/>
<sequence length="273" mass="29536">MPDVLALRLSGALQSWGAATRHNTRGTLTHPTKSGVIGMCAAALGRPRGADLSDLAALRFGVRVDQPGTLLMDFHTMSAASHGPLEPKAQQLPTADGGRLKRGEGKVSRRCYLQDAVFVAAFEGEGEGERALLRDIEAALRRPRYPLFLGRRSCPPDRPVLIGLLAEMRLLDALSSGIGWQSWRRTRDENAMPREPLAIVIDAAADRPIEGAPEEREHEELLPDQPDGGRASNPTFSQRLVKHRHSGLSSNGEQAEVLFDGDDAMSLLDGAEG</sequence>
<keyword evidence="1" id="KW-0051">Antiviral defense</keyword>